<keyword evidence="6" id="KW-0813">Transport</keyword>
<feature type="transmembrane region" description="Helical" evidence="6">
    <location>
        <begin position="82"/>
        <end position="101"/>
    </location>
</feature>
<dbReference type="Pfam" id="PF01061">
    <property type="entry name" value="ABC2_membrane"/>
    <property type="match status" value="1"/>
</dbReference>
<evidence type="ECO:0000256" key="1">
    <source>
        <dbReference type="ARBA" id="ARBA00004141"/>
    </source>
</evidence>
<evidence type="ECO:0000313" key="9">
    <source>
        <dbReference type="EMBL" id="GAA0624788.1"/>
    </source>
</evidence>
<comment type="subcellular location">
    <subcellularLocation>
        <location evidence="6">Cell membrane</location>
        <topology evidence="6">Multi-pass membrane protein</topology>
    </subcellularLocation>
    <subcellularLocation>
        <location evidence="1">Membrane</location>
        <topology evidence="1">Multi-pass membrane protein</topology>
    </subcellularLocation>
</comment>
<dbReference type="EMBL" id="BAAACA010000056">
    <property type="protein sequence ID" value="GAA0624788.1"/>
    <property type="molecule type" value="Genomic_DNA"/>
</dbReference>
<evidence type="ECO:0000256" key="6">
    <source>
        <dbReference type="RuleBase" id="RU361157"/>
    </source>
</evidence>
<dbReference type="PIRSF" id="PIRSF006648">
    <property type="entry name" value="DrrB"/>
    <property type="match status" value="1"/>
</dbReference>
<evidence type="ECO:0000256" key="7">
    <source>
        <dbReference type="SAM" id="MobiDB-lite"/>
    </source>
</evidence>
<evidence type="ECO:0000256" key="3">
    <source>
        <dbReference type="ARBA" id="ARBA00022989"/>
    </source>
</evidence>
<comment type="similarity">
    <text evidence="6">Belongs to the ABC-2 integral membrane protein family.</text>
</comment>
<dbReference type="PANTHER" id="PTHR43027:SF2">
    <property type="entry name" value="TRANSPORT PERMEASE PROTEIN"/>
    <property type="match status" value="1"/>
</dbReference>
<keyword evidence="3 6" id="KW-1133">Transmembrane helix</keyword>
<evidence type="ECO:0000256" key="5">
    <source>
        <dbReference type="ARBA" id="ARBA00023251"/>
    </source>
</evidence>
<keyword evidence="6" id="KW-1003">Cell membrane</keyword>
<comment type="caution">
    <text evidence="9">The sequence shown here is derived from an EMBL/GenBank/DDBJ whole genome shotgun (WGS) entry which is preliminary data.</text>
</comment>
<feature type="domain" description="ABC transmembrane type-2" evidence="8">
    <location>
        <begin position="42"/>
        <end position="265"/>
    </location>
</feature>
<keyword evidence="10" id="KW-1185">Reference proteome</keyword>
<evidence type="ECO:0000256" key="4">
    <source>
        <dbReference type="ARBA" id="ARBA00023136"/>
    </source>
</evidence>
<sequence>MSTASTTELARPRTGAPPVSTPASRMKALARAELTLLGRNKSAMFTALVLPAMLTFSMSTAVDGMDLKESGLTVGTVLLPGSLGYVLLFAVYSALTGVFVVRREELVLKRLRTGELRDLEILAGASLPAVLLALVQCVLLAAGCTVVMDVAAPRAVWLAVAGLLLGALLMGVLAAATAAFTRSAEAAQISVMPMLLVSMVGSGMTVPQDLMPDAMASVCELLPLSPAITLIRGGWTGALDSGEVLGRLATAVAWTLLGVFAVRRRFRWEPRR</sequence>
<feature type="transmembrane region" description="Helical" evidence="6">
    <location>
        <begin position="121"/>
        <end position="143"/>
    </location>
</feature>
<organism evidence="9 10">
    <name type="scientific">Streptomyces crystallinus</name>
    <dbReference type="NCBI Taxonomy" id="68191"/>
    <lineage>
        <taxon>Bacteria</taxon>
        <taxon>Bacillati</taxon>
        <taxon>Actinomycetota</taxon>
        <taxon>Actinomycetes</taxon>
        <taxon>Kitasatosporales</taxon>
        <taxon>Streptomycetaceae</taxon>
        <taxon>Streptomyces</taxon>
    </lineage>
</organism>
<feature type="transmembrane region" description="Helical" evidence="6">
    <location>
        <begin position="155"/>
        <end position="180"/>
    </location>
</feature>
<accession>A0ABP3S8P6</accession>
<dbReference type="PROSITE" id="PS51012">
    <property type="entry name" value="ABC_TM2"/>
    <property type="match status" value="1"/>
</dbReference>
<dbReference type="InterPro" id="IPR000412">
    <property type="entry name" value="ABC_2_transport"/>
</dbReference>
<keyword evidence="4 6" id="KW-0472">Membrane</keyword>
<evidence type="ECO:0000259" key="8">
    <source>
        <dbReference type="PROSITE" id="PS51012"/>
    </source>
</evidence>
<dbReference type="InterPro" id="IPR052902">
    <property type="entry name" value="ABC-2_transporter"/>
</dbReference>
<keyword evidence="2 6" id="KW-0812">Transmembrane</keyword>
<proteinExistence type="inferred from homology"/>
<feature type="region of interest" description="Disordered" evidence="7">
    <location>
        <begin position="1"/>
        <end position="22"/>
    </location>
</feature>
<dbReference type="Proteomes" id="UP001500668">
    <property type="component" value="Unassembled WGS sequence"/>
</dbReference>
<feature type="transmembrane region" description="Helical" evidence="6">
    <location>
        <begin position="244"/>
        <end position="262"/>
    </location>
</feature>
<gene>
    <name evidence="9" type="ORF">GCM10010394_64380</name>
</gene>
<feature type="transmembrane region" description="Helical" evidence="6">
    <location>
        <begin position="187"/>
        <end position="206"/>
    </location>
</feature>
<dbReference type="InterPro" id="IPR013525">
    <property type="entry name" value="ABC2_TM"/>
</dbReference>
<evidence type="ECO:0000313" key="10">
    <source>
        <dbReference type="Proteomes" id="UP001500668"/>
    </source>
</evidence>
<protein>
    <recommendedName>
        <fullName evidence="6">Transport permease protein</fullName>
    </recommendedName>
</protein>
<dbReference type="InterPro" id="IPR047817">
    <property type="entry name" value="ABC2_TM_bact-type"/>
</dbReference>
<keyword evidence="5" id="KW-0046">Antibiotic resistance</keyword>
<feature type="transmembrane region" description="Helical" evidence="6">
    <location>
        <begin position="43"/>
        <end position="62"/>
    </location>
</feature>
<name>A0ABP3S8P6_9ACTN</name>
<dbReference type="RefSeq" id="WP_344079902.1">
    <property type="nucleotide sequence ID" value="NZ_BAAACA010000056.1"/>
</dbReference>
<evidence type="ECO:0000256" key="2">
    <source>
        <dbReference type="ARBA" id="ARBA00022692"/>
    </source>
</evidence>
<reference evidence="10" key="1">
    <citation type="journal article" date="2019" name="Int. J. Syst. Evol. Microbiol.">
        <title>The Global Catalogue of Microorganisms (GCM) 10K type strain sequencing project: providing services to taxonomists for standard genome sequencing and annotation.</title>
        <authorList>
            <consortium name="The Broad Institute Genomics Platform"/>
            <consortium name="The Broad Institute Genome Sequencing Center for Infectious Disease"/>
            <person name="Wu L."/>
            <person name="Ma J."/>
        </authorList>
    </citation>
    <scope>NUCLEOTIDE SEQUENCE [LARGE SCALE GENOMIC DNA]</scope>
    <source>
        <strain evidence="10">JCM 5067</strain>
    </source>
</reference>
<dbReference type="PANTHER" id="PTHR43027">
    <property type="entry name" value="DOXORUBICIN RESISTANCE ABC TRANSPORTER PERMEASE PROTEIN DRRC-RELATED"/>
    <property type="match status" value="1"/>
</dbReference>